<organism evidence="6 7">
    <name type="scientific">Cladophialophora yegresii CBS 114405</name>
    <dbReference type="NCBI Taxonomy" id="1182544"/>
    <lineage>
        <taxon>Eukaryota</taxon>
        <taxon>Fungi</taxon>
        <taxon>Dikarya</taxon>
        <taxon>Ascomycota</taxon>
        <taxon>Pezizomycotina</taxon>
        <taxon>Eurotiomycetes</taxon>
        <taxon>Chaetothyriomycetidae</taxon>
        <taxon>Chaetothyriales</taxon>
        <taxon>Herpotrichiellaceae</taxon>
        <taxon>Cladophialophora</taxon>
    </lineage>
</organism>
<evidence type="ECO:0000256" key="1">
    <source>
        <dbReference type="ARBA" id="ARBA00022694"/>
    </source>
</evidence>
<evidence type="ECO:0000256" key="4">
    <source>
        <dbReference type="ARBA" id="ARBA00038402"/>
    </source>
</evidence>
<keyword evidence="1" id="KW-0819">tRNA processing</keyword>
<dbReference type="VEuPathDB" id="FungiDB:A1O7_03004"/>
<dbReference type="PANTHER" id="PTHR14742">
    <property type="entry name" value="RIBONUCLEASE P SUBUNIT P21"/>
    <property type="match status" value="1"/>
</dbReference>
<dbReference type="PANTHER" id="PTHR14742:SF0">
    <property type="entry name" value="RIBONUCLEASE P PROTEIN SUBUNIT P21"/>
    <property type="match status" value="1"/>
</dbReference>
<dbReference type="GO" id="GO:0005655">
    <property type="term" value="C:nucleolar ribonuclease P complex"/>
    <property type="evidence" value="ECO:0007669"/>
    <property type="project" value="TreeGrafter"/>
</dbReference>
<dbReference type="eggNOG" id="ENOG502SCED">
    <property type="taxonomic scope" value="Eukaryota"/>
</dbReference>
<proteinExistence type="inferred from homology"/>
<dbReference type="Pfam" id="PF04032">
    <property type="entry name" value="Rpr2"/>
    <property type="match status" value="1"/>
</dbReference>
<dbReference type="Gene3D" id="6.20.50.20">
    <property type="match status" value="1"/>
</dbReference>
<dbReference type="OrthoDB" id="128536at2759"/>
<feature type="region of interest" description="Disordered" evidence="5">
    <location>
        <begin position="38"/>
        <end position="68"/>
    </location>
</feature>
<dbReference type="AlphaFoldDB" id="W9WDC4"/>
<dbReference type="InterPro" id="IPR007175">
    <property type="entry name" value="Rpr2/Snm1/Rpp21"/>
</dbReference>
<evidence type="ECO:0000256" key="3">
    <source>
        <dbReference type="ARBA" id="ARBA00022833"/>
    </source>
</evidence>
<protein>
    <submittedName>
        <fullName evidence="6">Uncharacterized protein</fullName>
    </submittedName>
</protein>
<evidence type="ECO:0000313" key="7">
    <source>
        <dbReference type="Proteomes" id="UP000019473"/>
    </source>
</evidence>
<dbReference type="HOGENOM" id="CLU_079140_1_1_1"/>
<keyword evidence="3" id="KW-0862">Zinc</keyword>
<dbReference type="RefSeq" id="XP_007755220.1">
    <property type="nucleotide sequence ID" value="XM_007757030.1"/>
</dbReference>
<accession>W9WDC4</accession>
<dbReference type="Proteomes" id="UP000019473">
    <property type="component" value="Unassembled WGS sequence"/>
</dbReference>
<feature type="compositionally biased region" description="Polar residues" evidence="5">
    <location>
        <begin position="38"/>
        <end position="49"/>
    </location>
</feature>
<keyword evidence="2" id="KW-0479">Metal-binding</keyword>
<comment type="caution">
    <text evidence="6">The sequence shown here is derived from an EMBL/GenBank/DDBJ whole genome shotgun (WGS) entry which is preliminary data.</text>
</comment>
<keyword evidence="7" id="KW-1185">Reference proteome</keyword>
<evidence type="ECO:0000256" key="2">
    <source>
        <dbReference type="ARBA" id="ARBA00022723"/>
    </source>
</evidence>
<dbReference type="STRING" id="1182544.W9WDC4"/>
<comment type="similarity">
    <text evidence="4">Belongs to the eukaryotic/archaeal RNase P protein component 4 family.</text>
</comment>
<name>W9WDC4_9EURO</name>
<dbReference type="GO" id="GO:0046872">
    <property type="term" value="F:metal ion binding"/>
    <property type="evidence" value="ECO:0007669"/>
    <property type="project" value="UniProtKB-KW"/>
</dbReference>
<dbReference type="EMBL" id="AMGW01000002">
    <property type="protein sequence ID" value="EXJ62566.1"/>
    <property type="molecule type" value="Genomic_DNA"/>
</dbReference>
<gene>
    <name evidence="6" type="ORF">A1O7_03004</name>
</gene>
<evidence type="ECO:0000256" key="5">
    <source>
        <dbReference type="SAM" id="MobiDB-lite"/>
    </source>
</evidence>
<feature type="non-terminal residue" evidence="6">
    <location>
        <position position="159"/>
    </location>
</feature>
<dbReference type="GeneID" id="19177605"/>
<sequence length="159" mass="17225">MAKDKPAKSGGPGVSQKHLHSRLSFLHQAASYLAMASTGTSNENRNSSVVAGASTIGGHTPSSPSNDASRLLMHVRGVSRKSQIRLSPNVKHSICKRCDALLIPGRTCSESITNPSKNGKKVWADILEIKCHRCNTIKRFPVGTKRDWADQAKLEPRAE</sequence>
<dbReference type="GO" id="GO:0008033">
    <property type="term" value="P:tRNA processing"/>
    <property type="evidence" value="ECO:0007669"/>
    <property type="project" value="UniProtKB-KW"/>
</dbReference>
<reference evidence="6 7" key="1">
    <citation type="submission" date="2013-03" db="EMBL/GenBank/DDBJ databases">
        <title>The Genome Sequence of Cladophialophora yegresii CBS 114405.</title>
        <authorList>
            <consortium name="The Broad Institute Genomics Platform"/>
            <person name="Cuomo C."/>
            <person name="de Hoog S."/>
            <person name="Gorbushina A."/>
            <person name="Walker B."/>
            <person name="Young S.K."/>
            <person name="Zeng Q."/>
            <person name="Gargeya S."/>
            <person name="Fitzgerald M."/>
            <person name="Haas B."/>
            <person name="Abouelleil A."/>
            <person name="Allen A.W."/>
            <person name="Alvarado L."/>
            <person name="Arachchi H.M."/>
            <person name="Berlin A.M."/>
            <person name="Chapman S.B."/>
            <person name="Gainer-Dewar J."/>
            <person name="Goldberg J."/>
            <person name="Griggs A."/>
            <person name="Gujja S."/>
            <person name="Hansen M."/>
            <person name="Howarth C."/>
            <person name="Imamovic A."/>
            <person name="Ireland A."/>
            <person name="Larimer J."/>
            <person name="McCowan C."/>
            <person name="Murphy C."/>
            <person name="Pearson M."/>
            <person name="Poon T.W."/>
            <person name="Priest M."/>
            <person name="Roberts A."/>
            <person name="Saif S."/>
            <person name="Shea T."/>
            <person name="Sisk P."/>
            <person name="Sykes S."/>
            <person name="Wortman J."/>
            <person name="Nusbaum C."/>
            <person name="Birren B."/>
        </authorList>
    </citation>
    <scope>NUCLEOTIDE SEQUENCE [LARGE SCALE GENOMIC DNA]</scope>
    <source>
        <strain evidence="6 7">CBS 114405</strain>
    </source>
</reference>
<evidence type="ECO:0000313" key="6">
    <source>
        <dbReference type="EMBL" id="EXJ62566.1"/>
    </source>
</evidence>